<keyword evidence="1" id="KW-0812">Transmembrane</keyword>
<keyword evidence="1" id="KW-0472">Membrane</keyword>
<accession>A0A919MUL9</accession>
<feature type="transmembrane region" description="Helical" evidence="1">
    <location>
        <begin position="50"/>
        <end position="70"/>
    </location>
</feature>
<dbReference type="Proteomes" id="UP000636960">
    <property type="component" value="Unassembled WGS sequence"/>
</dbReference>
<evidence type="ECO:0000256" key="1">
    <source>
        <dbReference type="SAM" id="Phobius"/>
    </source>
</evidence>
<organism evidence="2 3">
    <name type="scientific">Paractinoplanes rishiriensis</name>
    <dbReference type="NCBI Taxonomy" id="1050105"/>
    <lineage>
        <taxon>Bacteria</taxon>
        <taxon>Bacillati</taxon>
        <taxon>Actinomycetota</taxon>
        <taxon>Actinomycetes</taxon>
        <taxon>Micromonosporales</taxon>
        <taxon>Micromonosporaceae</taxon>
        <taxon>Paractinoplanes</taxon>
    </lineage>
</organism>
<comment type="caution">
    <text evidence="2">The sequence shown here is derived from an EMBL/GenBank/DDBJ whole genome shotgun (WGS) entry which is preliminary data.</text>
</comment>
<protein>
    <recommendedName>
        <fullName evidence="4">Integral membrane protein</fullName>
    </recommendedName>
</protein>
<evidence type="ECO:0008006" key="4">
    <source>
        <dbReference type="Google" id="ProtNLM"/>
    </source>
</evidence>
<keyword evidence="3" id="KW-1185">Reference proteome</keyword>
<sequence>MVNEPAPAPRLKGWLPMTLGVLGIVIGAVWTLQGLDILTDSKMSGNETWAIVGPIVAAVGLILIVVGVRVRTRSREKTQTD</sequence>
<proteinExistence type="predicted"/>
<evidence type="ECO:0000313" key="2">
    <source>
        <dbReference type="EMBL" id="GIE92720.1"/>
    </source>
</evidence>
<dbReference type="EMBL" id="BOMV01000001">
    <property type="protein sequence ID" value="GIE92720.1"/>
    <property type="molecule type" value="Genomic_DNA"/>
</dbReference>
<gene>
    <name evidence="2" type="ORF">Ari01nite_01850</name>
</gene>
<name>A0A919MUL9_9ACTN</name>
<feature type="transmembrane region" description="Helical" evidence="1">
    <location>
        <begin position="12"/>
        <end position="30"/>
    </location>
</feature>
<reference evidence="2" key="1">
    <citation type="submission" date="2021-01" db="EMBL/GenBank/DDBJ databases">
        <title>Whole genome shotgun sequence of Actinoplanes rishiriensis NBRC 108556.</title>
        <authorList>
            <person name="Komaki H."/>
            <person name="Tamura T."/>
        </authorList>
    </citation>
    <scope>NUCLEOTIDE SEQUENCE</scope>
    <source>
        <strain evidence="2">NBRC 108556</strain>
    </source>
</reference>
<keyword evidence="1" id="KW-1133">Transmembrane helix</keyword>
<evidence type="ECO:0000313" key="3">
    <source>
        <dbReference type="Proteomes" id="UP000636960"/>
    </source>
</evidence>
<dbReference type="AlphaFoldDB" id="A0A919MUL9"/>